<feature type="site" description="Raises pKa of active site His" evidence="6">
    <location>
        <position position="153"/>
    </location>
</feature>
<dbReference type="STRING" id="75985.WC39_03235"/>
<dbReference type="CDD" id="cd08645">
    <property type="entry name" value="FMT_core_GART"/>
    <property type="match status" value="1"/>
</dbReference>
<comment type="function">
    <text evidence="6">Catalyzes the transfer of a formyl group from 10-formyltetrahydrofolate to 5-phospho-ribosyl-glycinamide (GAR), producing 5-phospho-ribosyl-N-formylglycinamide (FGAR) and tetrahydrofolate.</text>
</comment>
<dbReference type="Pfam" id="PF00551">
    <property type="entry name" value="Formyl_trans_N"/>
    <property type="match status" value="1"/>
</dbReference>
<dbReference type="Proteomes" id="UP000254802">
    <property type="component" value="Unassembled WGS sequence"/>
</dbReference>
<dbReference type="EMBL" id="VAJB01000001">
    <property type="protein sequence ID" value="TRB76517.1"/>
    <property type="molecule type" value="Genomic_DNA"/>
</dbReference>
<feature type="binding site" evidence="6">
    <location>
        <position position="115"/>
    </location>
    <ligand>
        <name>(6R)-10-formyltetrahydrofolate</name>
        <dbReference type="ChEBI" id="CHEBI:195366"/>
    </ligand>
</feature>
<accession>A0A248ZXM3</accession>
<evidence type="ECO:0000256" key="1">
    <source>
        <dbReference type="ARBA" id="ARBA00005054"/>
    </source>
</evidence>
<dbReference type="EC" id="2.1.2.2" evidence="6"/>
<dbReference type="EMBL" id="VAJI01000001">
    <property type="protein sequence ID" value="TRB40557.1"/>
    <property type="molecule type" value="Genomic_DNA"/>
</dbReference>
<evidence type="ECO:0000256" key="3">
    <source>
        <dbReference type="ARBA" id="ARBA00022755"/>
    </source>
</evidence>
<dbReference type="OrthoDB" id="9806170at2"/>
<sequence>MNIQPVCNMKKFVVLISGNGSNLQAMIDAQKSADTSGQICGVICNKADAYGLIRAKQAGIPTFVFSRKDYQSNVEMDLAIAEQIEQLGAELIVLAGYMKILTPEFTQHFAGKILNIHPSLLPKYPGLNTYQRAIEAGESEHGTTIHFVNEEVDAGAVVLQAKVPIYPEDEIEDVMARVVEQEHRYYPLVIEWFCSGRLVSQHGKAYLDGKLLPACGYAED</sequence>
<evidence type="ECO:0000259" key="7">
    <source>
        <dbReference type="Pfam" id="PF00551"/>
    </source>
</evidence>
<dbReference type="Gene3D" id="3.40.50.170">
    <property type="entry name" value="Formyl transferase, N-terminal domain"/>
    <property type="match status" value="1"/>
</dbReference>
<dbReference type="AlphaFoldDB" id="A0A248ZXM3"/>
<dbReference type="HAMAP" id="MF_01930">
    <property type="entry name" value="PurN"/>
    <property type="match status" value="1"/>
</dbReference>
<feature type="active site" description="Proton donor" evidence="6">
    <location>
        <position position="117"/>
    </location>
</feature>
<dbReference type="PROSITE" id="PS00373">
    <property type="entry name" value="GART"/>
    <property type="match status" value="1"/>
</dbReference>
<dbReference type="PANTHER" id="PTHR43369:SF2">
    <property type="entry name" value="PHOSPHORIBOSYLGLYCINAMIDE FORMYLTRANSFERASE"/>
    <property type="match status" value="1"/>
</dbReference>
<keyword evidence="3 6" id="KW-0658">Purine biosynthesis</keyword>
<comment type="caution">
    <text evidence="6">Lacks conserved residue(s) required for the propagation of feature annotation.</text>
</comment>
<dbReference type="GO" id="GO:0006189">
    <property type="term" value="P:'de novo' IMP biosynthetic process"/>
    <property type="evidence" value="ECO:0007669"/>
    <property type="project" value="UniProtKB-UniRule"/>
</dbReference>
<evidence type="ECO:0000313" key="13">
    <source>
        <dbReference type="Proteomes" id="UP000318394"/>
    </source>
</evidence>
<comment type="pathway">
    <text evidence="1 6">Purine metabolism; IMP biosynthesis via de novo pathway; N(2)-formyl-N(1)-(5-phospho-D-ribosyl)glycinamide from N(1)-(5-phospho-D-ribosyl)glycinamide (10-formyl THF route): step 1/1.</text>
</comment>
<feature type="domain" description="Formyl transferase N-terminal" evidence="7">
    <location>
        <begin position="10"/>
        <end position="190"/>
    </location>
</feature>
<dbReference type="GO" id="GO:0005829">
    <property type="term" value="C:cytosol"/>
    <property type="evidence" value="ECO:0007669"/>
    <property type="project" value="TreeGrafter"/>
</dbReference>
<comment type="similarity">
    <text evidence="4 6">Belongs to the GART family.</text>
</comment>
<keyword evidence="2 6" id="KW-0808">Transferase</keyword>
<evidence type="ECO:0000256" key="5">
    <source>
        <dbReference type="ARBA" id="ARBA00047664"/>
    </source>
</evidence>
<dbReference type="GO" id="GO:0004644">
    <property type="term" value="F:phosphoribosylglycinamide formyltransferase activity"/>
    <property type="evidence" value="ECO:0007669"/>
    <property type="project" value="UniProtKB-UniRule"/>
</dbReference>
<dbReference type="InterPro" id="IPR002376">
    <property type="entry name" value="Formyl_transf_N"/>
</dbReference>
<dbReference type="NCBIfam" id="TIGR00639">
    <property type="entry name" value="PurN"/>
    <property type="match status" value="1"/>
</dbReference>
<dbReference type="InterPro" id="IPR036477">
    <property type="entry name" value="Formyl_transf_N_sf"/>
</dbReference>
<evidence type="ECO:0000256" key="6">
    <source>
        <dbReference type="HAMAP-Rule" id="MF_01930"/>
    </source>
</evidence>
<evidence type="ECO:0000256" key="2">
    <source>
        <dbReference type="ARBA" id="ARBA00022679"/>
    </source>
</evidence>
<dbReference type="EMBL" id="UGPN01000002">
    <property type="protein sequence ID" value="STY64810.1"/>
    <property type="molecule type" value="Genomic_DNA"/>
</dbReference>
<dbReference type="InterPro" id="IPR004607">
    <property type="entry name" value="GART"/>
</dbReference>
<keyword evidence="13" id="KW-1185">Reference proteome</keyword>
<dbReference type="Proteomes" id="UP000318394">
    <property type="component" value="Unassembled WGS sequence"/>
</dbReference>
<dbReference type="UniPathway" id="UPA00074">
    <property type="reaction ID" value="UER00126"/>
</dbReference>
<organism evidence="10 12">
    <name type="scientific">Mannheimia haemolytica</name>
    <name type="common">Pasteurella haemolytica</name>
    <dbReference type="NCBI Taxonomy" id="75985"/>
    <lineage>
        <taxon>Bacteria</taxon>
        <taxon>Pseudomonadati</taxon>
        <taxon>Pseudomonadota</taxon>
        <taxon>Gammaproteobacteria</taxon>
        <taxon>Pasteurellales</taxon>
        <taxon>Pasteurellaceae</taxon>
        <taxon>Mannheimia</taxon>
    </lineage>
</organism>
<reference evidence="8 11" key="1">
    <citation type="submission" date="2018-06" db="EMBL/GenBank/DDBJ databases">
        <authorList>
            <consortium name="Pathogen Informatics"/>
            <person name="Doyle S."/>
        </authorList>
    </citation>
    <scope>NUCLEOTIDE SEQUENCE [LARGE SCALE GENOMIC DNA]</scope>
    <source>
        <strain evidence="8 11">NCTC10638</strain>
    </source>
</reference>
<gene>
    <name evidence="6 10" type="primary">purN</name>
    <name evidence="10" type="ORF">FEA53_00995</name>
    <name evidence="9" type="ORF">FEB89_01000</name>
    <name evidence="8" type="ORF">NCTC10638_04000</name>
</gene>
<name>A0A248ZXM3_MANHA</name>
<feature type="binding site" evidence="6">
    <location>
        <begin position="20"/>
        <end position="22"/>
    </location>
    <ligand>
        <name>N(1)-(5-phospho-beta-D-ribosyl)glycinamide</name>
        <dbReference type="ChEBI" id="CHEBI:143788"/>
    </ligand>
</feature>
<evidence type="ECO:0000256" key="4">
    <source>
        <dbReference type="ARBA" id="ARBA00038440"/>
    </source>
</evidence>
<feature type="binding site" evidence="6">
    <location>
        <begin position="98"/>
        <end position="101"/>
    </location>
    <ligand>
        <name>(6R)-10-formyltetrahydrofolate</name>
        <dbReference type="ChEBI" id="CHEBI:195366"/>
    </ligand>
</feature>
<reference evidence="12 13" key="2">
    <citation type="journal article" date="2019" name="Vet. Microbiol.">
        <title>Genetic characterization of susceptible and multi-drug resistant Mannheimia haemolytica isolated from high-risk stocker calves prior to and after antimicrobial metaphylaxis.</title>
        <authorList>
            <person name="Snyder E.R."/>
            <person name="Alvarez-Narvaez S."/>
            <person name="Credille B.C."/>
        </authorList>
    </citation>
    <scope>NUCLEOTIDE SEQUENCE [LARGE SCALE GENOMIC DNA]</scope>
    <source>
        <strain evidence="10 12">UGA-R5-128-1</strain>
        <strain evidence="9 13">UGA-R7-163-1</strain>
    </source>
</reference>
<dbReference type="SUPFAM" id="SSF53328">
    <property type="entry name" value="Formyltransferase"/>
    <property type="match status" value="1"/>
</dbReference>
<proteinExistence type="inferred from homology"/>
<comment type="catalytic activity">
    <reaction evidence="5 6">
        <text>N(1)-(5-phospho-beta-D-ribosyl)glycinamide + (6R)-10-formyltetrahydrofolate = N(2)-formyl-N(1)-(5-phospho-beta-D-ribosyl)glycinamide + (6S)-5,6,7,8-tetrahydrofolate + H(+)</text>
        <dbReference type="Rhea" id="RHEA:15053"/>
        <dbReference type="ChEBI" id="CHEBI:15378"/>
        <dbReference type="ChEBI" id="CHEBI:57453"/>
        <dbReference type="ChEBI" id="CHEBI:143788"/>
        <dbReference type="ChEBI" id="CHEBI:147286"/>
        <dbReference type="ChEBI" id="CHEBI:195366"/>
        <dbReference type="EC" id="2.1.2.2"/>
    </reaction>
</comment>
<evidence type="ECO:0000313" key="9">
    <source>
        <dbReference type="EMBL" id="TRB40557.1"/>
    </source>
</evidence>
<dbReference type="Proteomes" id="UP000315164">
    <property type="component" value="Unassembled WGS sequence"/>
</dbReference>
<evidence type="ECO:0000313" key="12">
    <source>
        <dbReference type="Proteomes" id="UP000315164"/>
    </source>
</evidence>
<evidence type="ECO:0000313" key="8">
    <source>
        <dbReference type="EMBL" id="STY64810.1"/>
    </source>
</evidence>
<evidence type="ECO:0000313" key="10">
    <source>
        <dbReference type="EMBL" id="TRB76517.1"/>
    </source>
</evidence>
<dbReference type="InterPro" id="IPR001555">
    <property type="entry name" value="GART_AS"/>
</dbReference>
<protein>
    <recommendedName>
        <fullName evidence="6">Phosphoribosylglycinamide formyltransferase</fullName>
        <ecNumber evidence="6">2.1.2.2</ecNumber>
    </recommendedName>
    <alternativeName>
        <fullName evidence="6">5'-phosphoribosylglycinamide transformylase</fullName>
    </alternativeName>
    <alternativeName>
        <fullName evidence="6">GAR transformylase</fullName>
        <shortName evidence="6">GART</shortName>
    </alternativeName>
</protein>
<dbReference type="PANTHER" id="PTHR43369">
    <property type="entry name" value="PHOSPHORIBOSYLGLYCINAMIDE FORMYLTRANSFERASE"/>
    <property type="match status" value="1"/>
</dbReference>
<evidence type="ECO:0000313" key="11">
    <source>
        <dbReference type="Proteomes" id="UP000254802"/>
    </source>
</evidence>